<dbReference type="OrthoDB" id="9895613at2759"/>
<organism evidence="2 3">
    <name type="scientific">Albula goreensis</name>
    <dbReference type="NCBI Taxonomy" id="1534307"/>
    <lineage>
        <taxon>Eukaryota</taxon>
        <taxon>Metazoa</taxon>
        <taxon>Chordata</taxon>
        <taxon>Craniata</taxon>
        <taxon>Vertebrata</taxon>
        <taxon>Euteleostomi</taxon>
        <taxon>Actinopterygii</taxon>
        <taxon>Neopterygii</taxon>
        <taxon>Teleostei</taxon>
        <taxon>Albuliformes</taxon>
        <taxon>Albulidae</taxon>
        <taxon>Albula</taxon>
    </lineage>
</organism>
<comment type="caution">
    <text evidence="2">The sequence shown here is derived from an EMBL/GenBank/DDBJ whole genome shotgun (WGS) entry which is preliminary data.</text>
</comment>
<name>A0A8T3D645_9TELE</name>
<dbReference type="InterPro" id="IPR026114">
    <property type="entry name" value="APOF"/>
</dbReference>
<dbReference type="Pfam" id="PF15148">
    <property type="entry name" value="Apolipo_F"/>
    <property type="match status" value="2"/>
</dbReference>
<dbReference type="GO" id="GO:0008203">
    <property type="term" value="P:cholesterol metabolic process"/>
    <property type="evidence" value="ECO:0007669"/>
    <property type="project" value="TreeGrafter"/>
</dbReference>
<evidence type="ECO:0000256" key="1">
    <source>
        <dbReference type="SAM" id="MobiDB-lite"/>
    </source>
</evidence>
<protein>
    <recommendedName>
        <fullName evidence="4">Apolipoprotein F</fullName>
    </recommendedName>
</protein>
<gene>
    <name evidence="2" type="ORF">AGOR_G00162120</name>
</gene>
<proteinExistence type="predicted"/>
<evidence type="ECO:0008006" key="4">
    <source>
        <dbReference type="Google" id="ProtNLM"/>
    </source>
</evidence>
<dbReference type="AlphaFoldDB" id="A0A8T3D645"/>
<feature type="region of interest" description="Disordered" evidence="1">
    <location>
        <begin position="241"/>
        <end position="264"/>
    </location>
</feature>
<feature type="region of interest" description="Disordered" evidence="1">
    <location>
        <begin position="68"/>
        <end position="103"/>
    </location>
</feature>
<evidence type="ECO:0000313" key="2">
    <source>
        <dbReference type="EMBL" id="KAI1891164.1"/>
    </source>
</evidence>
<dbReference type="PANTHER" id="PTHR15011">
    <property type="entry name" value="APOLIPOPROTEIN F"/>
    <property type="match status" value="1"/>
</dbReference>
<dbReference type="PANTHER" id="PTHR15011:SF3">
    <property type="entry name" value="APOLIPOPROTEIN F"/>
    <property type="match status" value="1"/>
</dbReference>
<evidence type="ECO:0000313" key="3">
    <source>
        <dbReference type="Proteomes" id="UP000829720"/>
    </source>
</evidence>
<dbReference type="GO" id="GO:0005615">
    <property type="term" value="C:extracellular space"/>
    <property type="evidence" value="ECO:0007669"/>
    <property type="project" value="TreeGrafter"/>
</dbReference>
<sequence length="457" mass="48841">MFGEKRTVSLYLCPRVPIKAEVEETVCCRYNESELEVAGCSVALFEGPRPLRRTKFIWPEYGLNRGSAVEEDGKPLPSGSSGRRGGSSVAKEGGLGAGENPQEEEDRELVAQLVVASVTAGLQGNIRTIALRGDASCQELLASASLGGTSSALFPRELVGLSMVPVLGVSGCPQEAQALVLQLFEMLGVADTEELLMEIKDLIERDIKPHASTIPLPPMGKAQAERHLQAVMFNIRQLARTGESPGSSEAENGDEGQGRCEGWTRVNGTSLLGDTMGEELEIREAVQSCEGLGDGCAGVTGGAGPGRYRVVLRSGSRIVPIISSESWIRECQEPVEPGRVRRSLQRNCVNKREERVYNVVEWIPGVSTLYNLGTAVYYASVNCSETAKERAILSAVDLGTDALMAVTGGTVGVAGYALGAGVKTGVKAGIKYLLNTMKHEDDLIVNRNSWNTSITVQ</sequence>
<keyword evidence="3" id="KW-1185">Reference proteome</keyword>
<reference evidence="2" key="1">
    <citation type="submission" date="2021-01" db="EMBL/GenBank/DDBJ databases">
        <authorList>
            <person name="Zahm M."/>
            <person name="Roques C."/>
            <person name="Cabau C."/>
            <person name="Klopp C."/>
            <person name="Donnadieu C."/>
            <person name="Jouanno E."/>
            <person name="Lampietro C."/>
            <person name="Louis A."/>
            <person name="Herpin A."/>
            <person name="Echchiki A."/>
            <person name="Berthelot C."/>
            <person name="Parey E."/>
            <person name="Roest-Crollius H."/>
            <person name="Braasch I."/>
            <person name="Postlethwait J."/>
            <person name="Bobe J."/>
            <person name="Montfort J."/>
            <person name="Bouchez O."/>
            <person name="Begum T."/>
            <person name="Mejri S."/>
            <person name="Adams A."/>
            <person name="Chen W.-J."/>
            <person name="Guiguen Y."/>
        </authorList>
    </citation>
    <scope>NUCLEOTIDE SEQUENCE</scope>
    <source>
        <tissue evidence="2">Blood</tissue>
    </source>
</reference>
<accession>A0A8T3D645</accession>
<dbReference type="Proteomes" id="UP000829720">
    <property type="component" value="Unassembled WGS sequence"/>
</dbReference>
<dbReference type="EMBL" id="JAERUA010000014">
    <property type="protein sequence ID" value="KAI1891164.1"/>
    <property type="molecule type" value="Genomic_DNA"/>
</dbReference>